<dbReference type="NCBIfam" id="TIGR00005">
    <property type="entry name" value="rluA_subfam"/>
    <property type="match status" value="1"/>
</dbReference>
<comment type="similarity">
    <text evidence="2 4">Belongs to the pseudouridine synthase RluA family.</text>
</comment>
<name>A0A7H9EI58_9LACO</name>
<dbReference type="InterPro" id="IPR006224">
    <property type="entry name" value="PsdUridine_synth_RluA-like_CS"/>
</dbReference>
<dbReference type="InterPro" id="IPR020103">
    <property type="entry name" value="PsdUridine_synth_cat_dom_sf"/>
</dbReference>
<dbReference type="Pfam" id="PF00849">
    <property type="entry name" value="PseudoU_synth_2"/>
    <property type="match status" value="1"/>
</dbReference>
<dbReference type="EMBL" id="CP047418">
    <property type="protein sequence ID" value="QLL77314.1"/>
    <property type="molecule type" value="Genomic_DNA"/>
</dbReference>
<dbReference type="EC" id="5.4.99.-" evidence="4"/>
<keyword evidence="4" id="KW-0413">Isomerase</keyword>
<dbReference type="InterPro" id="IPR006145">
    <property type="entry name" value="PsdUridine_synth_RsuA/RluA"/>
</dbReference>
<dbReference type="InterPro" id="IPR050188">
    <property type="entry name" value="RluA_PseudoU_synthase"/>
</dbReference>
<dbReference type="Proteomes" id="UP000510886">
    <property type="component" value="Chromosome"/>
</dbReference>
<comment type="catalytic activity">
    <reaction evidence="1 4">
        <text>a uridine in RNA = a pseudouridine in RNA</text>
        <dbReference type="Rhea" id="RHEA:48348"/>
        <dbReference type="Rhea" id="RHEA-COMP:12068"/>
        <dbReference type="Rhea" id="RHEA-COMP:12069"/>
        <dbReference type="ChEBI" id="CHEBI:65314"/>
        <dbReference type="ChEBI" id="CHEBI:65315"/>
    </reaction>
</comment>
<accession>A0A7H9EI58</accession>
<dbReference type="Gene3D" id="3.30.2350.10">
    <property type="entry name" value="Pseudouridine synthase"/>
    <property type="match status" value="1"/>
</dbReference>
<proteinExistence type="inferred from homology"/>
<dbReference type="InterPro" id="IPR006225">
    <property type="entry name" value="PsdUridine_synth_RluC/D"/>
</dbReference>
<evidence type="ECO:0000256" key="2">
    <source>
        <dbReference type="ARBA" id="ARBA00010876"/>
    </source>
</evidence>
<reference evidence="6 7" key="1">
    <citation type="submission" date="2020-01" db="EMBL/GenBank/DDBJ databases">
        <title>Complete and circular genome sequences of six lactobacillus isolates from horses.</title>
        <authorList>
            <person name="Hassan H.M."/>
        </authorList>
    </citation>
    <scope>NUCLEOTIDE SEQUENCE [LARGE SCALE GENOMIC DNA]</scope>
    <source>
        <strain evidence="6 7">1A</strain>
    </source>
</reference>
<dbReference type="GO" id="GO:0000455">
    <property type="term" value="P:enzyme-directed rRNA pseudouridine synthesis"/>
    <property type="evidence" value="ECO:0007669"/>
    <property type="project" value="TreeGrafter"/>
</dbReference>
<dbReference type="AlphaFoldDB" id="A0A7H9EI58"/>
<dbReference type="GO" id="GO:0003723">
    <property type="term" value="F:RNA binding"/>
    <property type="evidence" value="ECO:0007669"/>
    <property type="project" value="InterPro"/>
</dbReference>
<comment type="function">
    <text evidence="4">Responsible for synthesis of pseudouridine from uracil.</text>
</comment>
<evidence type="ECO:0000256" key="1">
    <source>
        <dbReference type="ARBA" id="ARBA00000073"/>
    </source>
</evidence>
<dbReference type="GO" id="GO:0009982">
    <property type="term" value="F:pseudouridine synthase activity"/>
    <property type="evidence" value="ECO:0007669"/>
    <property type="project" value="InterPro"/>
</dbReference>
<evidence type="ECO:0000259" key="5">
    <source>
        <dbReference type="Pfam" id="PF00849"/>
    </source>
</evidence>
<dbReference type="PANTHER" id="PTHR21600:SF35">
    <property type="entry name" value="PSEUDOURIDINE SYNTHASE"/>
    <property type="match status" value="1"/>
</dbReference>
<dbReference type="GO" id="GO:0140098">
    <property type="term" value="F:catalytic activity, acting on RNA"/>
    <property type="evidence" value="ECO:0007669"/>
    <property type="project" value="UniProtKB-ARBA"/>
</dbReference>
<evidence type="ECO:0000313" key="6">
    <source>
        <dbReference type="EMBL" id="QLL77314.1"/>
    </source>
</evidence>
<dbReference type="PANTHER" id="PTHR21600">
    <property type="entry name" value="MITOCHONDRIAL RNA PSEUDOURIDINE SYNTHASE"/>
    <property type="match status" value="1"/>
</dbReference>
<dbReference type="RefSeq" id="WP_180849170.1">
    <property type="nucleotide sequence ID" value="NZ_CP047418.1"/>
</dbReference>
<feature type="active site" evidence="3">
    <location>
        <position position="134"/>
    </location>
</feature>
<dbReference type="KEGG" id="lsw:GTO87_00900"/>
<evidence type="ECO:0000313" key="7">
    <source>
        <dbReference type="Proteomes" id="UP000510886"/>
    </source>
</evidence>
<dbReference type="SUPFAM" id="SSF55120">
    <property type="entry name" value="Pseudouridine synthase"/>
    <property type="match status" value="1"/>
</dbReference>
<organism evidence="6 7">
    <name type="scientific">Ligilactobacillus saerimneri</name>
    <dbReference type="NCBI Taxonomy" id="228229"/>
    <lineage>
        <taxon>Bacteria</taxon>
        <taxon>Bacillati</taxon>
        <taxon>Bacillota</taxon>
        <taxon>Bacilli</taxon>
        <taxon>Lactobacillales</taxon>
        <taxon>Lactobacillaceae</taxon>
        <taxon>Ligilactobacillus</taxon>
    </lineage>
</organism>
<evidence type="ECO:0000256" key="3">
    <source>
        <dbReference type="PIRSR" id="PIRSR606225-1"/>
    </source>
</evidence>
<evidence type="ECO:0000256" key="4">
    <source>
        <dbReference type="RuleBase" id="RU362028"/>
    </source>
</evidence>
<dbReference type="CDD" id="cd02869">
    <property type="entry name" value="PseudoU_synth_RluA_like"/>
    <property type="match status" value="1"/>
</dbReference>
<feature type="domain" description="Pseudouridine synthase RsuA/RluA-like" evidence="5">
    <location>
        <begin position="86"/>
        <end position="236"/>
    </location>
</feature>
<sequence>MKFTWHKTDTQPETVKKFLQGYGISHRITSRLNKGEGRVIVTGKKRRLAYELTRPVAVTLILPPEKADPKIPANNKPLVIKYEDSNWLVIDKPAGLTSVPGPSNRTDTVVNRVKGYLQAQGAKDLVPHVITRLDRFTSGLVLIAKHRLAQGLINKQVENHQIVKKYTAVVAGHMSTIHGQIDVPLGRIADTFRYGADVTGKSALTEYWVTKQYVRATVVEALLHTGRTHQIRAHFTSQGHPLIGDELYGGRMDTPLQRQALHAHYLQFVDPFTKEQHVLTSNLPMDIQKVLWYLKEER</sequence>
<dbReference type="PROSITE" id="PS01129">
    <property type="entry name" value="PSI_RLU"/>
    <property type="match status" value="1"/>
</dbReference>
<protein>
    <recommendedName>
        <fullName evidence="4">Pseudouridine synthase</fullName>
        <ecNumber evidence="4">5.4.99.-</ecNumber>
    </recommendedName>
</protein>
<gene>
    <name evidence="6" type="ORF">GTO87_00900</name>
</gene>